<dbReference type="Proteomes" id="UP000228934">
    <property type="component" value="Unassembled WGS sequence"/>
</dbReference>
<dbReference type="AlphaFoldDB" id="A0A2G9QE19"/>
<evidence type="ECO:0000313" key="2">
    <source>
        <dbReference type="Proteomes" id="UP000228934"/>
    </source>
</evidence>
<accession>A0A2G9QE19</accession>
<sequence length="51" mass="5730">MCETCTKQVSVPAFVREKIMSSSWNSSKTDNCTTLPSNVSYSYFCHQISVC</sequence>
<reference evidence="2" key="1">
    <citation type="journal article" date="2017" name="Nat. Commun.">
        <title>The North American bullfrog draft genome provides insight into hormonal regulation of long noncoding RNA.</title>
        <authorList>
            <person name="Hammond S.A."/>
            <person name="Warren R.L."/>
            <person name="Vandervalk B.P."/>
            <person name="Kucuk E."/>
            <person name="Khan H."/>
            <person name="Gibb E.A."/>
            <person name="Pandoh P."/>
            <person name="Kirk H."/>
            <person name="Zhao Y."/>
            <person name="Jones M."/>
            <person name="Mungall A.J."/>
            <person name="Coope R."/>
            <person name="Pleasance S."/>
            <person name="Moore R.A."/>
            <person name="Holt R.A."/>
            <person name="Round J.M."/>
            <person name="Ohora S."/>
            <person name="Walle B.V."/>
            <person name="Veldhoen N."/>
            <person name="Helbing C.C."/>
            <person name="Birol I."/>
        </authorList>
    </citation>
    <scope>NUCLEOTIDE SEQUENCE [LARGE SCALE GENOMIC DNA]</scope>
</reference>
<proteinExistence type="predicted"/>
<name>A0A2G9QE19_AQUCT</name>
<organism evidence="1 2">
    <name type="scientific">Aquarana catesbeiana</name>
    <name type="common">American bullfrog</name>
    <name type="synonym">Rana catesbeiana</name>
    <dbReference type="NCBI Taxonomy" id="8400"/>
    <lineage>
        <taxon>Eukaryota</taxon>
        <taxon>Metazoa</taxon>
        <taxon>Chordata</taxon>
        <taxon>Craniata</taxon>
        <taxon>Vertebrata</taxon>
        <taxon>Euteleostomi</taxon>
        <taxon>Amphibia</taxon>
        <taxon>Batrachia</taxon>
        <taxon>Anura</taxon>
        <taxon>Neobatrachia</taxon>
        <taxon>Ranoidea</taxon>
        <taxon>Ranidae</taxon>
        <taxon>Aquarana</taxon>
    </lineage>
</organism>
<keyword evidence="2" id="KW-1185">Reference proteome</keyword>
<dbReference type="EMBL" id="KZ038082">
    <property type="protein sequence ID" value="PIO13313.1"/>
    <property type="molecule type" value="Genomic_DNA"/>
</dbReference>
<evidence type="ECO:0000313" key="1">
    <source>
        <dbReference type="EMBL" id="PIO13313.1"/>
    </source>
</evidence>
<protein>
    <submittedName>
        <fullName evidence="1">Uncharacterized protein</fullName>
    </submittedName>
</protein>
<gene>
    <name evidence="1" type="ORF">AB205_0149260</name>
</gene>